<protein>
    <recommendedName>
        <fullName evidence="2">histidine kinase</fullName>
        <ecNumber evidence="2">2.7.13.3</ecNumber>
    </recommendedName>
</protein>
<keyword evidence="4" id="KW-0808">Transferase</keyword>
<dbReference type="SUPFAM" id="SSF55781">
    <property type="entry name" value="GAF domain-like"/>
    <property type="match status" value="1"/>
</dbReference>
<dbReference type="SMART" id="SM00448">
    <property type="entry name" value="REC"/>
    <property type="match status" value="1"/>
</dbReference>
<dbReference type="SMART" id="SM00065">
    <property type="entry name" value="GAF"/>
    <property type="match status" value="1"/>
</dbReference>
<dbReference type="InterPro" id="IPR004358">
    <property type="entry name" value="Sig_transdc_His_kin-like_C"/>
</dbReference>
<dbReference type="SUPFAM" id="SSF52172">
    <property type="entry name" value="CheY-like"/>
    <property type="match status" value="1"/>
</dbReference>
<dbReference type="Pfam" id="PF00072">
    <property type="entry name" value="Response_reg"/>
    <property type="match status" value="1"/>
</dbReference>
<dbReference type="SUPFAM" id="SSF47384">
    <property type="entry name" value="Homodimeric domain of signal transducing histidine kinase"/>
    <property type="match status" value="1"/>
</dbReference>
<evidence type="ECO:0000313" key="9">
    <source>
        <dbReference type="EMBL" id="MBI2875538.1"/>
    </source>
</evidence>
<dbReference type="PROSITE" id="PS50110">
    <property type="entry name" value="RESPONSE_REGULATORY"/>
    <property type="match status" value="1"/>
</dbReference>
<dbReference type="PANTHER" id="PTHR43065">
    <property type="entry name" value="SENSOR HISTIDINE KINASE"/>
    <property type="match status" value="1"/>
</dbReference>
<evidence type="ECO:0000256" key="2">
    <source>
        <dbReference type="ARBA" id="ARBA00012438"/>
    </source>
</evidence>
<comment type="catalytic activity">
    <reaction evidence="1">
        <text>ATP + protein L-histidine = ADP + protein N-phospho-L-histidine.</text>
        <dbReference type="EC" id="2.7.13.3"/>
    </reaction>
</comment>
<dbReference type="PANTHER" id="PTHR43065:SF42">
    <property type="entry name" value="TWO-COMPONENT SENSOR PPRA"/>
    <property type="match status" value="1"/>
</dbReference>
<sequence>MDRDDLLGVLYCERDMEEITEHKWDDEVLLQQSMQISLLNQITRAVIERQDLGSIFRIVLGRLEDHLPIDAGVILLFDPQTDTATVAVCGPKGQTLATELDISEGTNIPIEQTILRLCIHGETVYASDIAQVDEPILRRFSAQGIRSVIFIPLVIEGETFGILSVLRREANGFNIAERDFLQALGEHVSLAAHQARLHQDLHRAYDELQKTQQMVMQQERLRALGQMASGIAHDINNTLSPIVGFSSLLLMSEPNLSERARRYLEDIQTAGTDISHIVSRMREFYRQREEREPLWPVQLNQLVYQVIQLTRPRWKDIPQERGTVVEIQTELQQELPCVMGIESEIREALINLILNSVDAMPDGGRITIHTRAGLGTPGSTQEETPPGVVLEVHDTGIGMDEETRQHCLEPFFSTKGERGTGLGLAMVYGVMQRHDGQIEIESAPGQGTMVRLIFPLPQASGGPMDLIPQKEKQRSPVASLRVLCIDDEPVLRELLKEMLQEEGYRVEVADGGQAGLDAFFAAREQGEPFDVVVTDLGMPYVDGREVVQTVKRESPTTPVILLTGWDTPMTAEGDIPAQVDAVLIKPPKAKALQEVLAQVTQTSRLQQSPP</sequence>
<dbReference type="Gene3D" id="3.30.450.40">
    <property type="match status" value="1"/>
</dbReference>
<dbReference type="InterPro" id="IPR036890">
    <property type="entry name" value="HATPase_C_sf"/>
</dbReference>
<dbReference type="Gene3D" id="3.30.565.10">
    <property type="entry name" value="Histidine kinase-like ATPase, C-terminal domain"/>
    <property type="match status" value="1"/>
</dbReference>
<dbReference type="Pfam" id="PF00512">
    <property type="entry name" value="HisKA"/>
    <property type="match status" value="1"/>
</dbReference>
<dbReference type="GO" id="GO:0000155">
    <property type="term" value="F:phosphorelay sensor kinase activity"/>
    <property type="evidence" value="ECO:0007669"/>
    <property type="project" value="InterPro"/>
</dbReference>
<comment type="caution">
    <text evidence="9">The sequence shown here is derived from an EMBL/GenBank/DDBJ whole genome shotgun (WGS) entry which is preliminary data.</text>
</comment>
<dbReference type="Gene3D" id="3.40.50.2300">
    <property type="match status" value="1"/>
</dbReference>
<dbReference type="AlphaFoldDB" id="A0A932CLD7"/>
<feature type="domain" description="Response regulatory" evidence="8">
    <location>
        <begin position="481"/>
        <end position="600"/>
    </location>
</feature>
<evidence type="ECO:0000259" key="7">
    <source>
        <dbReference type="PROSITE" id="PS50109"/>
    </source>
</evidence>
<evidence type="ECO:0000313" key="10">
    <source>
        <dbReference type="Proteomes" id="UP000769766"/>
    </source>
</evidence>
<dbReference type="Gene3D" id="1.10.287.130">
    <property type="match status" value="1"/>
</dbReference>
<feature type="modified residue" description="4-aspartylphosphate" evidence="6">
    <location>
        <position position="535"/>
    </location>
</feature>
<dbReference type="SMART" id="SM00387">
    <property type="entry name" value="HATPase_c"/>
    <property type="match status" value="1"/>
</dbReference>
<dbReference type="Proteomes" id="UP000769766">
    <property type="component" value="Unassembled WGS sequence"/>
</dbReference>
<evidence type="ECO:0000259" key="8">
    <source>
        <dbReference type="PROSITE" id="PS50110"/>
    </source>
</evidence>
<dbReference type="InterPro" id="IPR003594">
    <property type="entry name" value="HATPase_dom"/>
</dbReference>
<dbReference type="InterPro" id="IPR029016">
    <property type="entry name" value="GAF-like_dom_sf"/>
</dbReference>
<dbReference type="PROSITE" id="PS50109">
    <property type="entry name" value="HIS_KIN"/>
    <property type="match status" value="1"/>
</dbReference>
<dbReference type="PRINTS" id="PR00344">
    <property type="entry name" value="BCTRLSENSOR"/>
</dbReference>
<evidence type="ECO:0000256" key="4">
    <source>
        <dbReference type="ARBA" id="ARBA00022679"/>
    </source>
</evidence>
<accession>A0A932CLD7</accession>
<evidence type="ECO:0000256" key="6">
    <source>
        <dbReference type="PROSITE-ProRule" id="PRU00169"/>
    </source>
</evidence>
<evidence type="ECO:0000256" key="5">
    <source>
        <dbReference type="ARBA" id="ARBA00022777"/>
    </source>
</evidence>
<proteinExistence type="predicted"/>
<dbReference type="EC" id="2.7.13.3" evidence="2"/>
<evidence type="ECO:0000256" key="3">
    <source>
        <dbReference type="ARBA" id="ARBA00022553"/>
    </source>
</evidence>
<gene>
    <name evidence="9" type="ORF">HYY20_01505</name>
</gene>
<dbReference type="InterPro" id="IPR036097">
    <property type="entry name" value="HisK_dim/P_sf"/>
</dbReference>
<keyword evidence="3 6" id="KW-0597">Phosphoprotein</keyword>
<name>A0A932CLD7_UNCTE</name>
<evidence type="ECO:0000256" key="1">
    <source>
        <dbReference type="ARBA" id="ARBA00000085"/>
    </source>
</evidence>
<reference evidence="9" key="1">
    <citation type="submission" date="2020-07" db="EMBL/GenBank/DDBJ databases">
        <title>Huge and variable diversity of episymbiotic CPR bacteria and DPANN archaea in groundwater ecosystems.</title>
        <authorList>
            <person name="He C.Y."/>
            <person name="Keren R."/>
            <person name="Whittaker M."/>
            <person name="Farag I.F."/>
            <person name="Doudna J."/>
            <person name="Cate J.H.D."/>
            <person name="Banfield J.F."/>
        </authorList>
    </citation>
    <scope>NUCLEOTIDE SEQUENCE</scope>
    <source>
        <strain evidence="9">NC_groundwater_672_Ag_B-0.1um_62_36</strain>
    </source>
</reference>
<dbReference type="InterPro" id="IPR005467">
    <property type="entry name" value="His_kinase_dom"/>
</dbReference>
<feature type="domain" description="Histidine kinase" evidence="7">
    <location>
        <begin position="230"/>
        <end position="458"/>
    </location>
</feature>
<dbReference type="InterPro" id="IPR003018">
    <property type="entry name" value="GAF"/>
</dbReference>
<dbReference type="InterPro" id="IPR011006">
    <property type="entry name" value="CheY-like_superfamily"/>
</dbReference>
<dbReference type="InterPro" id="IPR003661">
    <property type="entry name" value="HisK_dim/P_dom"/>
</dbReference>
<dbReference type="EMBL" id="JACPRF010000043">
    <property type="protein sequence ID" value="MBI2875538.1"/>
    <property type="molecule type" value="Genomic_DNA"/>
</dbReference>
<dbReference type="CDD" id="cd00156">
    <property type="entry name" value="REC"/>
    <property type="match status" value="1"/>
</dbReference>
<dbReference type="InterPro" id="IPR001789">
    <property type="entry name" value="Sig_transdc_resp-reg_receiver"/>
</dbReference>
<keyword evidence="5" id="KW-0418">Kinase</keyword>
<dbReference type="Pfam" id="PF13185">
    <property type="entry name" value="GAF_2"/>
    <property type="match status" value="1"/>
</dbReference>
<organism evidence="9 10">
    <name type="scientific">Tectimicrobiota bacterium</name>
    <dbReference type="NCBI Taxonomy" id="2528274"/>
    <lineage>
        <taxon>Bacteria</taxon>
        <taxon>Pseudomonadati</taxon>
        <taxon>Nitrospinota/Tectimicrobiota group</taxon>
        <taxon>Candidatus Tectimicrobiota</taxon>
    </lineage>
</organism>
<dbReference type="SUPFAM" id="SSF55874">
    <property type="entry name" value="ATPase domain of HSP90 chaperone/DNA topoisomerase II/histidine kinase"/>
    <property type="match status" value="1"/>
</dbReference>
<dbReference type="SMART" id="SM00388">
    <property type="entry name" value="HisKA"/>
    <property type="match status" value="1"/>
</dbReference>
<dbReference type="Pfam" id="PF02518">
    <property type="entry name" value="HATPase_c"/>
    <property type="match status" value="1"/>
</dbReference>